<reference evidence="1" key="2">
    <citation type="journal article" date="2021" name="PeerJ">
        <title>Extensive microbial diversity within the chicken gut microbiome revealed by metagenomics and culture.</title>
        <authorList>
            <person name="Gilroy R."/>
            <person name="Ravi A."/>
            <person name="Getino M."/>
            <person name="Pursley I."/>
            <person name="Horton D.L."/>
            <person name="Alikhan N.F."/>
            <person name="Baker D."/>
            <person name="Gharbi K."/>
            <person name="Hall N."/>
            <person name="Watson M."/>
            <person name="Adriaenssens E.M."/>
            <person name="Foster-Nyarko E."/>
            <person name="Jarju S."/>
            <person name="Secka A."/>
            <person name="Antonio M."/>
            <person name="Oren A."/>
            <person name="Chaudhuri R.R."/>
            <person name="La Ragione R."/>
            <person name="Hildebrand F."/>
            <person name="Pallen M.J."/>
        </authorList>
    </citation>
    <scope>NUCLEOTIDE SEQUENCE</scope>
    <source>
        <strain evidence="1">11300</strain>
    </source>
</reference>
<sequence length="81" mass="8767">METRVAVLSIIVEDIEAAEKINALLHQYREYIIGRMGIPHETKHISIISVAMDGPMDAISALSGKLGAIEGVSTKTIYSKA</sequence>
<gene>
    <name evidence="1" type="ORF">IAD16_00460</name>
</gene>
<protein>
    <submittedName>
        <fullName evidence="1">Iron-only hydrogenase system regulator</fullName>
    </submittedName>
</protein>
<dbReference type="Gene3D" id="3.30.70.1150">
    <property type="entry name" value="ACT-like. Chain A, domain 2"/>
    <property type="match status" value="1"/>
</dbReference>
<name>A0A9D1I2P1_9FIRM</name>
<dbReference type="InterPro" id="IPR027271">
    <property type="entry name" value="Acetolactate_synth/TF_NikR_C"/>
</dbReference>
<dbReference type="SUPFAM" id="SSF55021">
    <property type="entry name" value="ACT-like"/>
    <property type="match status" value="1"/>
</dbReference>
<dbReference type="InterPro" id="IPR045865">
    <property type="entry name" value="ACT-like_dom_sf"/>
</dbReference>
<proteinExistence type="predicted"/>
<dbReference type="EMBL" id="DVMO01000006">
    <property type="protein sequence ID" value="HIU26837.1"/>
    <property type="molecule type" value="Genomic_DNA"/>
</dbReference>
<dbReference type="InterPro" id="IPR023860">
    <property type="entry name" value="FeFe-hyd_TM1266"/>
</dbReference>
<dbReference type="Pfam" id="PF21699">
    <property type="entry name" value="TM1266-like"/>
    <property type="match status" value="1"/>
</dbReference>
<dbReference type="NCBIfam" id="TIGR03959">
    <property type="entry name" value="hyd_TM1266"/>
    <property type="match status" value="1"/>
</dbReference>
<dbReference type="AlphaFoldDB" id="A0A9D1I2P1"/>
<dbReference type="Proteomes" id="UP000824091">
    <property type="component" value="Unassembled WGS sequence"/>
</dbReference>
<evidence type="ECO:0000313" key="2">
    <source>
        <dbReference type="Proteomes" id="UP000824091"/>
    </source>
</evidence>
<comment type="caution">
    <text evidence="1">The sequence shown here is derived from an EMBL/GenBank/DDBJ whole genome shotgun (WGS) entry which is preliminary data.</text>
</comment>
<accession>A0A9D1I2P1</accession>
<organism evidence="1 2">
    <name type="scientific">Candidatus Fimisoma avicola</name>
    <dbReference type="NCBI Taxonomy" id="2840826"/>
    <lineage>
        <taxon>Bacteria</taxon>
        <taxon>Bacillati</taxon>
        <taxon>Bacillota</taxon>
        <taxon>Clostridia</taxon>
        <taxon>Eubacteriales</taxon>
        <taxon>Candidatus Fimisoma</taxon>
    </lineage>
</organism>
<reference evidence="1" key="1">
    <citation type="submission" date="2020-10" db="EMBL/GenBank/DDBJ databases">
        <authorList>
            <person name="Gilroy R."/>
        </authorList>
    </citation>
    <scope>NUCLEOTIDE SEQUENCE</scope>
    <source>
        <strain evidence="1">11300</strain>
    </source>
</reference>
<evidence type="ECO:0000313" key="1">
    <source>
        <dbReference type="EMBL" id="HIU26837.1"/>
    </source>
</evidence>